<dbReference type="GO" id="GO:0030008">
    <property type="term" value="C:TRAPP complex"/>
    <property type="evidence" value="ECO:0007669"/>
    <property type="project" value="TreeGrafter"/>
</dbReference>
<dbReference type="InterPro" id="IPR024096">
    <property type="entry name" value="NO_sig/Golgi_transp_ligand-bd"/>
</dbReference>
<dbReference type="PANTHER" id="PTHR12817">
    <property type="entry name" value="TRAFFICKING PROTEIN PARTICLE COMPLEX SUBUNIT 6B"/>
    <property type="match status" value="1"/>
</dbReference>
<proteinExistence type="inferred from homology"/>
<comment type="caution">
    <text evidence="2">The sequence shown here is derived from an EMBL/GenBank/DDBJ whole genome shotgun (WGS) entry which is preliminary data.</text>
</comment>
<organism evidence="2 3">
    <name type="scientific">Protomyces lactucae-debilis</name>
    <dbReference type="NCBI Taxonomy" id="2754530"/>
    <lineage>
        <taxon>Eukaryota</taxon>
        <taxon>Fungi</taxon>
        <taxon>Dikarya</taxon>
        <taxon>Ascomycota</taxon>
        <taxon>Taphrinomycotina</taxon>
        <taxon>Taphrinomycetes</taxon>
        <taxon>Taphrinales</taxon>
        <taxon>Protomycetaceae</taxon>
        <taxon>Protomyces</taxon>
    </lineage>
</organism>
<dbReference type="GO" id="GO:0005801">
    <property type="term" value="C:cis-Golgi network"/>
    <property type="evidence" value="ECO:0007669"/>
    <property type="project" value="TreeGrafter"/>
</dbReference>
<dbReference type="Pfam" id="PF04051">
    <property type="entry name" value="TRAPP"/>
    <property type="match status" value="1"/>
</dbReference>
<dbReference type="Gene3D" id="3.30.1380.20">
    <property type="entry name" value="Trafficking protein particle complex subunit 3"/>
    <property type="match status" value="1"/>
</dbReference>
<dbReference type="GO" id="GO:0006888">
    <property type="term" value="P:endoplasmic reticulum to Golgi vesicle-mediated transport"/>
    <property type="evidence" value="ECO:0007669"/>
    <property type="project" value="TreeGrafter"/>
</dbReference>
<dbReference type="OrthoDB" id="941624at2759"/>
<protein>
    <submittedName>
        <fullName evidence="2">NO signaling/Golgi transport ligand-binding domain-containing protein</fullName>
    </submittedName>
</protein>
<dbReference type="GO" id="GO:0005802">
    <property type="term" value="C:trans-Golgi network"/>
    <property type="evidence" value="ECO:0007669"/>
    <property type="project" value="TreeGrafter"/>
</dbReference>
<evidence type="ECO:0000313" key="2">
    <source>
        <dbReference type="EMBL" id="ORY86099.1"/>
    </source>
</evidence>
<evidence type="ECO:0000256" key="1">
    <source>
        <dbReference type="ARBA" id="ARBA00006218"/>
    </source>
</evidence>
<gene>
    <name evidence="2" type="ORF">BCR37DRAFT_376635</name>
</gene>
<dbReference type="STRING" id="56484.A0A1Y2FQ89"/>
<reference evidence="2 3" key="1">
    <citation type="submission" date="2016-07" db="EMBL/GenBank/DDBJ databases">
        <title>Pervasive Adenine N6-methylation of Active Genes in Fungi.</title>
        <authorList>
            <consortium name="DOE Joint Genome Institute"/>
            <person name="Mondo S.J."/>
            <person name="Dannebaum R.O."/>
            <person name="Kuo R.C."/>
            <person name="Labutti K."/>
            <person name="Haridas S."/>
            <person name="Kuo A."/>
            <person name="Salamov A."/>
            <person name="Ahrendt S.R."/>
            <person name="Lipzen A."/>
            <person name="Sullivan W."/>
            <person name="Andreopoulos W.B."/>
            <person name="Clum A."/>
            <person name="Lindquist E."/>
            <person name="Daum C."/>
            <person name="Ramamoorthy G.K."/>
            <person name="Gryganskyi A."/>
            <person name="Culley D."/>
            <person name="Magnuson J.K."/>
            <person name="James T.Y."/>
            <person name="O'Malley M.A."/>
            <person name="Stajich J.E."/>
            <person name="Spatafora J.W."/>
            <person name="Visel A."/>
            <person name="Grigoriev I.V."/>
        </authorList>
    </citation>
    <scope>NUCLEOTIDE SEQUENCE [LARGE SCALE GENOMIC DNA]</scope>
    <source>
        <strain evidence="2 3">12-1054</strain>
    </source>
</reference>
<dbReference type="PANTHER" id="PTHR12817:SF0">
    <property type="entry name" value="GEO08327P1"/>
    <property type="match status" value="1"/>
</dbReference>
<evidence type="ECO:0000313" key="3">
    <source>
        <dbReference type="Proteomes" id="UP000193685"/>
    </source>
</evidence>
<sequence length="212" mass="23787">MAEIRPKLVNGSLQELLMIEMMAMTHRLTDAQLARPVLDVAVRVAAAEPQEQNDDTVSSIAPASVPMDTDVAALARQDEIEIKLEMCGYRLGHGLAERFSKDRPLLLDSLDCIKFLCKDLWMLLFSKQIDNLKTNHRGVYVLTDNKFRWFSKMSSRAGRPETDKLASLYLWFPCGMIRGALANLGRECTVVAESPNGVPSITFQIKMLAKEE</sequence>
<dbReference type="RefSeq" id="XP_040727281.1">
    <property type="nucleotide sequence ID" value="XM_040868639.1"/>
</dbReference>
<dbReference type="InterPro" id="IPR007194">
    <property type="entry name" value="TRAPP_component"/>
</dbReference>
<accession>A0A1Y2FQ89</accession>
<dbReference type="GeneID" id="63785238"/>
<dbReference type="EMBL" id="MCFI01000003">
    <property type="protein sequence ID" value="ORY86099.1"/>
    <property type="molecule type" value="Genomic_DNA"/>
</dbReference>
<dbReference type="AlphaFoldDB" id="A0A1Y2FQ89"/>
<dbReference type="InterPro" id="IPR037992">
    <property type="entry name" value="TRAPPC6/Trs33"/>
</dbReference>
<keyword evidence="3" id="KW-1185">Reference proteome</keyword>
<dbReference type="CDD" id="cd14944">
    <property type="entry name" value="TRAPPC6A_Trs33"/>
    <property type="match status" value="1"/>
</dbReference>
<dbReference type="SUPFAM" id="SSF111126">
    <property type="entry name" value="Ligand-binding domain in the NO signalling and Golgi transport"/>
    <property type="match status" value="1"/>
</dbReference>
<dbReference type="Proteomes" id="UP000193685">
    <property type="component" value="Unassembled WGS sequence"/>
</dbReference>
<comment type="similarity">
    <text evidence="1">Belongs to the TRAPP small subunits family. BET3 subfamily.</text>
</comment>
<name>A0A1Y2FQ89_PROLT</name>